<dbReference type="InterPro" id="IPR036425">
    <property type="entry name" value="MoaB/Mog-like_dom_sf"/>
</dbReference>
<dbReference type="PANTHER" id="PTHR13939:SF0">
    <property type="entry name" value="NMN AMIDOHYDROLASE-LIKE PROTEIN YFAY"/>
    <property type="match status" value="1"/>
</dbReference>
<dbReference type="Proteomes" id="UP000178606">
    <property type="component" value="Unassembled WGS sequence"/>
</dbReference>
<evidence type="ECO:0000313" key="2">
    <source>
        <dbReference type="EMBL" id="OGG51486.1"/>
    </source>
</evidence>
<dbReference type="SUPFAM" id="SSF53218">
    <property type="entry name" value="Molybdenum cofactor biosynthesis proteins"/>
    <property type="match status" value="1"/>
</dbReference>
<feature type="domain" description="MoaB/Mog" evidence="1">
    <location>
        <begin position="8"/>
        <end position="176"/>
    </location>
</feature>
<gene>
    <name evidence="2" type="ORF">A3F84_08680</name>
</gene>
<dbReference type="EMBL" id="MFKF01000182">
    <property type="protein sequence ID" value="OGG51486.1"/>
    <property type="molecule type" value="Genomic_DNA"/>
</dbReference>
<dbReference type="InterPro" id="IPR050101">
    <property type="entry name" value="CinA"/>
</dbReference>
<sequence>MPDVPAIELFSIGTELVLGRIQDTNAHWMAQEIAKVGGHLRRVTMLHDDLDEIVLALREAVGRGTKIIITTGGLGPTPDDLTVEAVSGLAGVKPVVDEFTLQEFMRRRNLTDRAQVTAGMVKMATVPEGAEVFQNPAGWAPCAKVRVREATVLILPGPPKEMMALFSRYVEGFISESYETKIASVRVVVNMFESEVSPLLQEVMKQHPNTYLKAYVALRHDAHGMPVDVVARAEDPAAAQHLLDRAVDLFGRLVTEKGKTMEYFEGG</sequence>
<dbReference type="SMART" id="SM00852">
    <property type="entry name" value="MoCF_biosynth"/>
    <property type="match status" value="1"/>
</dbReference>
<dbReference type="Pfam" id="PF00994">
    <property type="entry name" value="MoCF_biosynth"/>
    <property type="match status" value="1"/>
</dbReference>
<evidence type="ECO:0000259" key="1">
    <source>
        <dbReference type="SMART" id="SM00852"/>
    </source>
</evidence>
<organism evidence="2 3">
    <name type="scientific">Handelsmanbacteria sp. (strain RIFCSPLOWO2_12_FULL_64_10)</name>
    <dbReference type="NCBI Taxonomy" id="1817868"/>
    <lineage>
        <taxon>Bacteria</taxon>
        <taxon>Candidatus Handelsmaniibacteriota</taxon>
    </lineage>
</organism>
<dbReference type="InterPro" id="IPR001453">
    <property type="entry name" value="MoaB/Mog_dom"/>
</dbReference>
<dbReference type="CDD" id="cd00885">
    <property type="entry name" value="cinA"/>
    <property type="match status" value="1"/>
</dbReference>
<dbReference type="AlphaFoldDB" id="A0A1F6CQN8"/>
<dbReference type="Gene3D" id="3.40.980.10">
    <property type="entry name" value="MoaB/Mog-like domain"/>
    <property type="match status" value="1"/>
</dbReference>
<comment type="caution">
    <text evidence="2">The sequence shown here is derived from an EMBL/GenBank/DDBJ whole genome shotgun (WGS) entry which is preliminary data.</text>
</comment>
<accession>A0A1F6CQN8</accession>
<reference evidence="2 3" key="1">
    <citation type="journal article" date="2016" name="Nat. Commun.">
        <title>Thousands of microbial genomes shed light on interconnected biogeochemical processes in an aquifer system.</title>
        <authorList>
            <person name="Anantharaman K."/>
            <person name="Brown C.T."/>
            <person name="Hug L.A."/>
            <person name="Sharon I."/>
            <person name="Castelle C.J."/>
            <person name="Probst A.J."/>
            <person name="Thomas B.C."/>
            <person name="Singh A."/>
            <person name="Wilkins M.J."/>
            <person name="Karaoz U."/>
            <person name="Brodie E.L."/>
            <person name="Williams K.H."/>
            <person name="Hubbard S.S."/>
            <person name="Banfield J.F."/>
        </authorList>
    </citation>
    <scope>NUCLEOTIDE SEQUENCE [LARGE SCALE GENOMIC DNA]</scope>
    <source>
        <strain evidence="3">RIFCSPLOWO2_12_FULL_64_10</strain>
    </source>
</reference>
<proteinExistence type="predicted"/>
<name>A0A1F6CQN8_HANXR</name>
<evidence type="ECO:0000313" key="3">
    <source>
        <dbReference type="Proteomes" id="UP000178606"/>
    </source>
</evidence>
<dbReference type="PANTHER" id="PTHR13939">
    <property type="entry name" value="NICOTINAMIDE-NUCLEOTIDE AMIDOHYDROLASE PNCC"/>
    <property type="match status" value="1"/>
</dbReference>
<protein>
    <recommendedName>
        <fullName evidence="1">MoaB/Mog domain-containing protein</fullName>
    </recommendedName>
</protein>